<dbReference type="EMBL" id="KN824846">
    <property type="protein sequence ID" value="KIK99917.1"/>
    <property type="molecule type" value="Genomic_DNA"/>
</dbReference>
<evidence type="ECO:0000313" key="1">
    <source>
        <dbReference type="EMBL" id="KIK99917.1"/>
    </source>
</evidence>
<keyword evidence="2" id="KW-1185">Reference proteome</keyword>
<protein>
    <submittedName>
        <fullName evidence="1">Uncharacterized protein</fullName>
    </submittedName>
</protein>
<sequence>MTSSCGRIQTAFEVSPSGSIARSSGFQISRRANQFGGMFSHHGGAKRVMRRRP</sequence>
<dbReference type="AlphaFoldDB" id="A0A0D0DMH7"/>
<evidence type="ECO:0000313" key="2">
    <source>
        <dbReference type="Proteomes" id="UP000054538"/>
    </source>
</evidence>
<dbReference type="Proteomes" id="UP000054538">
    <property type="component" value="Unassembled WGS sequence"/>
</dbReference>
<gene>
    <name evidence="1" type="ORF">PAXRUDRAFT_822188</name>
</gene>
<name>A0A0D0DMH7_9AGAM</name>
<reference evidence="2" key="2">
    <citation type="submission" date="2015-01" db="EMBL/GenBank/DDBJ databases">
        <title>Evolutionary Origins and Diversification of the Mycorrhizal Mutualists.</title>
        <authorList>
            <consortium name="DOE Joint Genome Institute"/>
            <consortium name="Mycorrhizal Genomics Consortium"/>
            <person name="Kohler A."/>
            <person name="Kuo A."/>
            <person name="Nagy L.G."/>
            <person name="Floudas D."/>
            <person name="Copeland A."/>
            <person name="Barry K.W."/>
            <person name="Cichocki N."/>
            <person name="Veneault-Fourrey C."/>
            <person name="LaButti K."/>
            <person name="Lindquist E.A."/>
            <person name="Lipzen A."/>
            <person name="Lundell T."/>
            <person name="Morin E."/>
            <person name="Murat C."/>
            <person name="Riley R."/>
            <person name="Ohm R."/>
            <person name="Sun H."/>
            <person name="Tunlid A."/>
            <person name="Henrissat B."/>
            <person name="Grigoriev I.V."/>
            <person name="Hibbett D.S."/>
            <person name="Martin F."/>
        </authorList>
    </citation>
    <scope>NUCLEOTIDE SEQUENCE [LARGE SCALE GENOMIC DNA]</scope>
    <source>
        <strain evidence="2">Ve08.2h10</strain>
    </source>
</reference>
<proteinExistence type="predicted"/>
<reference evidence="1 2" key="1">
    <citation type="submission" date="2014-04" db="EMBL/GenBank/DDBJ databases">
        <authorList>
            <consortium name="DOE Joint Genome Institute"/>
            <person name="Kuo A."/>
            <person name="Kohler A."/>
            <person name="Jargeat P."/>
            <person name="Nagy L.G."/>
            <person name="Floudas D."/>
            <person name="Copeland A."/>
            <person name="Barry K.W."/>
            <person name="Cichocki N."/>
            <person name="Veneault-Fourrey C."/>
            <person name="LaButti K."/>
            <person name="Lindquist E.A."/>
            <person name="Lipzen A."/>
            <person name="Lundell T."/>
            <person name="Morin E."/>
            <person name="Murat C."/>
            <person name="Sun H."/>
            <person name="Tunlid A."/>
            <person name="Henrissat B."/>
            <person name="Grigoriev I.V."/>
            <person name="Hibbett D.S."/>
            <person name="Martin F."/>
            <person name="Nordberg H.P."/>
            <person name="Cantor M.N."/>
            <person name="Hua S.X."/>
        </authorList>
    </citation>
    <scope>NUCLEOTIDE SEQUENCE [LARGE SCALE GENOMIC DNA]</scope>
    <source>
        <strain evidence="1 2">Ve08.2h10</strain>
    </source>
</reference>
<organism evidence="1 2">
    <name type="scientific">Paxillus rubicundulus Ve08.2h10</name>
    <dbReference type="NCBI Taxonomy" id="930991"/>
    <lineage>
        <taxon>Eukaryota</taxon>
        <taxon>Fungi</taxon>
        <taxon>Dikarya</taxon>
        <taxon>Basidiomycota</taxon>
        <taxon>Agaricomycotina</taxon>
        <taxon>Agaricomycetes</taxon>
        <taxon>Agaricomycetidae</taxon>
        <taxon>Boletales</taxon>
        <taxon>Paxilineae</taxon>
        <taxon>Paxillaceae</taxon>
        <taxon>Paxillus</taxon>
    </lineage>
</organism>
<accession>A0A0D0DMH7</accession>
<dbReference type="HOGENOM" id="CLU_3069346_0_0_1"/>
<dbReference type="InParanoid" id="A0A0D0DMH7"/>